<proteinExistence type="predicted"/>
<evidence type="ECO:0000313" key="3">
    <source>
        <dbReference type="Proteomes" id="UP000019462"/>
    </source>
</evidence>
<gene>
    <name evidence="2" type="ORF">PaG_03035</name>
</gene>
<name>W3VNR3_MOEAP</name>
<feature type="region of interest" description="Disordered" evidence="1">
    <location>
        <begin position="139"/>
        <end position="204"/>
    </location>
</feature>
<organism evidence="2 3">
    <name type="scientific">Moesziomyces aphidis</name>
    <name type="common">Pseudozyma aphidis</name>
    <dbReference type="NCBI Taxonomy" id="84754"/>
    <lineage>
        <taxon>Eukaryota</taxon>
        <taxon>Fungi</taxon>
        <taxon>Dikarya</taxon>
        <taxon>Basidiomycota</taxon>
        <taxon>Ustilaginomycotina</taxon>
        <taxon>Ustilaginomycetes</taxon>
        <taxon>Ustilaginales</taxon>
        <taxon>Ustilaginaceae</taxon>
        <taxon>Moesziomyces</taxon>
    </lineage>
</organism>
<dbReference type="HOGENOM" id="CLU_1343791_0_0_1"/>
<dbReference type="EMBL" id="AWNI01000010">
    <property type="protein sequence ID" value="ETS62422.1"/>
    <property type="molecule type" value="Genomic_DNA"/>
</dbReference>
<comment type="caution">
    <text evidence="2">The sequence shown here is derived from an EMBL/GenBank/DDBJ whole genome shotgun (WGS) entry which is preliminary data.</text>
</comment>
<sequence>MSYERQQNDAILGDLFADPTCRSEWDTHSPHVWWFSQVGSMSNCGPRRPSRRPSTALFGSNGVRKSRHCPLAPPSGLVDKAVWGPSATVGYWSHKRARLEIFGHWWKGAKKRADIIAPRRRRSSVVSLVSTQVVKKMTDTADPLKAADRREEEGGRESTRGGIPDVRGQIADRCSAGPMDGDLVGTEEPSSLCDASTRKRRKGV</sequence>
<feature type="compositionally biased region" description="Basic and acidic residues" evidence="1">
    <location>
        <begin position="145"/>
        <end position="159"/>
    </location>
</feature>
<feature type="region of interest" description="Disordered" evidence="1">
    <location>
        <begin position="44"/>
        <end position="64"/>
    </location>
</feature>
<evidence type="ECO:0000313" key="2">
    <source>
        <dbReference type="EMBL" id="ETS62422.1"/>
    </source>
</evidence>
<evidence type="ECO:0000256" key="1">
    <source>
        <dbReference type="SAM" id="MobiDB-lite"/>
    </source>
</evidence>
<reference evidence="2 3" key="1">
    <citation type="journal article" date="2014" name="Genome Announc.">
        <title>Genome sequence of the basidiomycetous fungus Pseudozyma aphidis DSM70725, an efficient producer of biosurfactant mannosylerythritol lipids.</title>
        <authorList>
            <person name="Lorenz S."/>
            <person name="Guenther M."/>
            <person name="Grumaz C."/>
            <person name="Rupp S."/>
            <person name="Zibek S."/>
            <person name="Sohn K."/>
        </authorList>
    </citation>
    <scope>NUCLEOTIDE SEQUENCE [LARGE SCALE GENOMIC DNA]</scope>
    <source>
        <strain evidence="3">ATCC 32657 / CBS 517.83 / DSM 70725 / JCM 10318 / NBRC 10182 / NRRL Y-7954 / St-0401</strain>
    </source>
</reference>
<dbReference type="Proteomes" id="UP000019462">
    <property type="component" value="Unassembled WGS sequence"/>
</dbReference>
<dbReference type="AlphaFoldDB" id="W3VNR3"/>
<keyword evidence="3" id="KW-1185">Reference proteome</keyword>
<protein>
    <submittedName>
        <fullName evidence="2">Uncharacterized protein</fullName>
    </submittedName>
</protein>
<accession>W3VNR3</accession>